<dbReference type="EMBL" id="QGKL01000042">
    <property type="protein sequence ID" value="PWQ93725.1"/>
    <property type="molecule type" value="Genomic_DNA"/>
</dbReference>
<dbReference type="InterPro" id="IPR010384">
    <property type="entry name" value="MtfA_fam"/>
</dbReference>
<evidence type="ECO:0000313" key="1">
    <source>
        <dbReference type="EMBL" id="PWQ93725.1"/>
    </source>
</evidence>
<name>A0A317C502_9GAMM</name>
<accession>A0A317C502</accession>
<dbReference type="Pfam" id="PF06167">
    <property type="entry name" value="Peptidase_M90"/>
    <property type="match status" value="1"/>
</dbReference>
<dbReference type="Gene3D" id="1.10.472.150">
    <property type="entry name" value="Glucose-regulated metallo-peptidase M90, N-terminal domain"/>
    <property type="match status" value="1"/>
</dbReference>
<dbReference type="PANTHER" id="PTHR30164:SF2">
    <property type="entry name" value="PROTEIN MTFA"/>
    <property type="match status" value="1"/>
</dbReference>
<dbReference type="InterPro" id="IPR042252">
    <property type="entry name" value="MtfA_N"/>
</dbReference>
<proteinExistence type="predicted"/>
<evidence type="ECO:0008006" key="3">
    <source>
        <dbReference type="Google" id="ProtNLM"/>
    </source>
</evidence>
<dbReference type="InterPro" id="IPR024079">
    <property type="entry name" value="MetalloPept_cat_dom_sf"/>
</dbReference>
<dbReference type="SUPFAM" id="SSF55486">
    <property type="entry name" value="Metalloproteases ('zincins'), catalytic domain"/>
    <property type="match status" value="1"/>
</dbReference>
<sequence length="273" mass="30826">MPDVSFLLLAAIIIAAIAAFAIPAYKLRKVVEEPFPAEWRVILKRNFPVYRLLPTDLQLQLKKLIKQFIYEKSFTGCAGQEITDEVKVTIAASACILLLNRHSDTYAGLNYIFVYPTAFVAKREIVNSAGLVIEKPKGLLGESWSNGKVILSWEDVVRGNRNFTDGSNVAIHEFAHQLDHESGATNGAPFIGDSKRSENWAAVFSNEFRKLQQAAQRRDETVINYYGATEPAEFFAVVTETFFEKPREMRANHPALFEQLKSYYQVDPSDWIA</sequence>
<reference evidence="1 2" key="1">
    <citation type="submission" date="2018-05" db="EMBL/GenBank/DDBJ databases">
        <title>Leucothrix arctica sp. nov., isolated from Arctic seawater.</title>
        <authorList>
            <person name="Choi A."/>
            <person name="Baek K."/>
        </authorList>
    </citation>
    <scope>NUCLEOTIDE SEQUENCE [LARGE SCALE GENOMIC DNA]</scope>
    <source>
        <strain evidence="1 2">IMCC9719</strain>
    </source>
</reference>
<comment type="caution">
    <text evidence="1">The sequence shown here is derived from an EMBL/GenBank/DDBJ whole genome shotgun (WGS) entry which is preliminary data.</text>
</comment>
<dbReference type="PANTHER" id="PTHR30164">
    <property type="entry name" value="MTFA PEPTIDASE"/>
    <property type="match status" value="1"/>
</dbReference>
<dbReference type="OrthoDB" id="9786424at2"/>
<keyword evidence="2" id="KW-1185">Reference proteome</keyword>
<gene>
    <name evidence="1" type="ORF">DKT75_19135</name>
</gene>
<dbReference type="GO" id="GO:0008237">
    <property type="term" value="F:metallopeptidase activity"/>
    <property type="evidence" value="ECO:0007669"/>
    <property type="project" value="InterPro"/>
</dbReference>
<evidence type="ECO:0000313" key="2">
    <source>
        <dbReference type="Proteomes" id="UP000245506"/>
    </source>
</evidence>
<dbReference type="AlphaFoldDB" id="A0A317C502"/>
<dbReference type="Gene3D" id="3.40.390.10">
    <property type="entry name" value="Collagenase (Catalytic Domain)"/>
    <property type="match status" value="1"/>
</dbReference>
<protein>
    <recommendedName>
        <fullName evidence="3">Zinc-dependent peptidase</fullName>
    </recommendedName>
</protein>
<dbReference type="GO" id="GO:0005829">
    <property type="term" value="C:cytosol"/>
    <property type="evidence" value="ECO:0007669"/>
    <property type="project" value="TreeGrafter"/>
</dbReference>
<dbReference type="GO" id="GO:0004177">
    <property type="term" value="F:aminopeptidase activity"/>
    <property type="evidence" value="ECO:0007669"/>
    <property type="project" value="TreeGrafter"/>
</dbReference>
<dbReference type="Proteomes" id="UP000245506">
    <property type="component" value="Unassembled WGS sequence"/>
</dbReference>
<dbReference type="RefSeq" id="WP_109825822.1">
    <property type="nucleotide sequence ID" value="NZ_QGKL01000042.1"/>
</dbReference>
<dbReference type="CDD" id="cd20169">
    <property type="entry name" value="Peptidase_M90_mtfA"/>
    <property type="match status" value="1"/>
</dbReference>
<organism evidence="1 2">
    <name type="scientific">Leucothrix arctica</name>
    <dbReference type="NCBI Taxonomy" id="1481894"/>
    <lineage>
        <taxon>Bacteria</taxon>
        <taxon>Pseudomonadati</taxon>
        <taxon>Pseudomonadota</taxon>
        <taxon>Gammaproteobacteria</taxon>
        <taxon>Thiotrichales</taxon>
        <taxon>Thiotrichaceae</taxon>
        <taxon>Leucothrix</taxon>
    </lineage>
</organism>